<dbReference type="EMBL" id="JADJMS010000015">
    <property type="protein sequence ID" value="MBK7415029.1"/>
    <property type="molecule type" value="Genomic_DNA"/>
</dbReference>
<organism evidence="1 2">
    <name type="scientific">Candidatus Dechloromonas phosphorivorans</name>
    <dbReference type="NCBI Taxonomy" id="2899244"/>
    <lineage>
        <taxon>Bacteria</taxon>
        <taxon>Pseudomonadati</taxon>
        <taxon>Pseudomonadota</taxon>
        <taxon>Betaproteobacteria</taxon>
        <taxon>Rhodocyclales</taxon>
        <taxon>Azonexaceae</taxon>
        <taxon>Dechloromonas</taxon>
    </lineage>
</organism>
<protein>
    <submittedName>
        <fullName evidence="1">Uncharacterized protein</fullName>
    </submittedName>
</protein>
<accession>A0A935JYS2</accession>
<gene>
    <name evidence="1" type="ORF">IPJ38_07825</name>
</gene>
<evidence type="ECO:0000313" key="1">
    <source>
        <dbReference type="EMBL" id="MBK7415029.1"/>
    </source>
</evidence>
<dbReference type="AlphaFoldDB" id="A0A935JYS2"/>
<proteinExistence type="predicted"/>
<sequence length="317" mass="35971">MDVIFLDQNKWIDLAKVEAGKATSSDVTVLYNEFVTAVEAGHVIFPLTVSHILETSKRNDPESRRHVATVQARLSKGYVFRSRKARLLMEMRFALQQLFNETPMLLPENWAVVRGFMQAFEVFDEMVASPSEAARTRLLNRRLDPREQFLDYMLNQDDAIRRTAHTAFASESAALVARMEERRRVLEGETVDLRRRAYAAKLFLDHQNYVVDVLQSLGYSVDDMKAKGPKAIVSFLQNVPTLNVEAEMAARLEAQSRALQENDIRDMLSFYTALPYASHIVGEKAFVSLAKQANLDKKYSTSLSKSLESLLGIYGPQ</sequence>
<dbReference type="Proteomes" id="UP000739411">
    <property type="component" value="Unassembled WGS sequence"/>
</dbReference>
<comment type="caution">
    <text evidence="1">The sequence shown here is derived from an EMBL/GenBank/DDBJ whole genome shotgun (WGS) entry which is preliminary data.</text>
</comment>
<name>A0A935JYS2_9RHOO</name>
<reference evidence="1 2" key="1">
    <citation type="submission" date="2020-10" db="EMBL/GenBank/DDBJ databases">
        <title>Connecting structure to function with the recovery of over 1000 high-quality activated sludge metagenome-assembled genomes encoding full-length rRNA genes using long-read sequencing.</title>
        <authorList>
            <person name="Singleton C.M."/>
            <person name="Petriglieri F."/>
            <person name="Kristensen J.M."/>
            <person name="Kirkegaard R.H."/>
            <person name="Michaelsen T.Y."/>
            <person name="Andersen M.H."/>
            <person name="Karst S.M."/>
            <person name="Dueholm M.S."/>
            <person name="Nielsen P.H."/>
            <person name="Albertsen M."/>
        </authorList>
    </citation>
    <scope>NUCLEOTIDE SEQUENCE [LARGE SCALE GENOMIC DNA]</scope>
    <source>
        <strain evidence="1">EsbW_18-Q3-R4-48_BATAC.463</strain>
    </source>
</reference>
<evidence type="ECO:0000313" key="2">
    <source>
        <dbReference type="Proteomes" id="UP000739411"/>
    </source>
</evidence>